<evidence type="ECO:0000256" key="1">
    <source>
        <dbReference type="ARBA" id="ARBA00007689"/>
    </source>
</evidence>
<evidence type="ECO:0000313" key="4">
    <source>
        <dbReference type="EMBL" id="MER6272299.1"/>
    </source>
</evidence>
<dbReference type="Pfam" id="PF03795">
    <property type="entry name" value="YCII"/>
    <property type="match status" value="1"/>
</dbReference>
<dbReference type="PANTHER" id="PTHR35174:SF3">
    <property type="entry name" value="BLL7171 PROTEIN"/>
    <property type="match status" value="1"/>
</dbReference>
<dbReference type="InterPro" id="IPR005545">
    <property type="entry name" value="YCII"/>
</dbReference>
<dbReference type="SUPFAM" id="SSF54909">
    <property type="entry name" value="Dimeric alpha+beta barrel"/>
    <property type="match status" value="1"/>
</dbReference>
<dbReference type="Pfam" id="PF13474">
    <property type="entry name" value="SnoaL_3"/>
    <property type="match status" value="1"/>
</dbReference>
<dbReference type="Gene3D" id="3.10.450.50">
    <property type="match status" value="1"/>
</dbReference>
<dbReference type="InterPro" id="IPR011008">
    <property type="entry name" value="Dimeric_a/b-barrel"/>
</dbReference>
<evidence type="ECO:0000313" key="5">
    <source>
        <dbReference type="Proteomes" id="UP001490365"/>
    </source>
</evidence>
<dbReference type="EMBL" id="JBEOZM010000021">
    <property type="protein sequence ID" value="MER6272299.1"/>
    <property type="molecule type" value="Genomic_DNA"/>
</dbReference>
<comment type="similarity">
    <text evidence="1">Belongs to the YciI family.</text>
</comment>
<accession>A0ABV1TRG1</accession>
<dbReference type="InterPro" id="IPR037401">
    <property type="entry name" value="SnoaL-like"/>
</dbReference>
<keyword evidence="5" id="KW-1185">Reference proteome</keyword>
<name>A0ABV1TRG1_9ACTN</name>
<comment type="caution">
    <text evidence="4">The sequence shown here is derived from an EMBL/GenBank/DDBJ whole genome shotgun (WGS) entry which is preliminary data.</text>
</comment>
<dbReference type="InterPro" id="IPR032710">
    <property type="entry name" value="NTF2-like_dom_sf"/>
</dbReference>
<dbReference type="SUPFAM" id="SSF54427">
    <property type="entry name" value="NTF2-like"/>
    <property type="match status" value="1"/>
</dbReference>
<dbReference type="Proteomes" id="UP001490365">
    <property type="component" value="Unassembled WGS sequence"/>
</dbReference>
<dbReference type="Gene3D" id="3.30.70.1060">
    <property type="entry name" value="Dimeric alpha+beta barrel"/>
    <property type="match status" value="1"/>
</dbReference>
<organism evidence="4 5">
    <name type="scientific">Streptomyces sp. 900105755</name>
    <dbReference type="NCBI Taxonomy" id="3154389"/>
    <lineage>
        <taxon>Bacteria</taxon>
        <taxon>Bacillati</taxon>
        <taxon>Actinomycetota</taxon>
        <taxon>Actinomycetes</taxon>
        <taxon>Kitasatosporales</taxon>
        <taxon>Streptomycetaceae</taxon>
        <taxon>Streptomyces</taxon>
    </lineage>
</organism>
<reference evidence="4 5" key="1">
    <citation type="submission" date="2024-06" db="EMBL/GenBank/DDBJ databases">
        <title>The Natural Products Discovery Center: Release of the First 8490 Sequenced Strains for Exploring Actinobacteria Biosynthetic Diversity.</title>
        <authorList>
            <person name="Kalkreuter E."/>
            <person name="Kautsar S.A."/>
            <person name="Yang D."/>
            <person name="Bader C.D."/>
            <person name="Teijaro C.N."/>
            <person name="Fluegel L."/>
            <person name="Davis C.M."/>
            <person name="Simpson J.R."/>
            <person name="Lauterbach L."/>
            <person name="Steele A.D."/>
            <person name="Gui C."/>
            <person name="Meng S."/>
            <person name="Li G."/>
            <person name="Viehrig K."/>
            <person name="Ye F."/>
            <person name="Su P."/>
            <person name="Kiefer A.F."/>
            <person name="Nichols A."/>
            <person name="Cepeda A.J."/>
            <person name="Yan W."/>
            <person name="Fan B."/>
            <person name="Jiang Y."/>
            <person name="Adhikari A."/>
            <person name="Zheng C.-J."/>
            <person name="Schuster L."/>
            <person name="Cowan T.M."/>
            <person name="Smanski M.J."/>
            <person name="Chevrette M.G."/>
            <person name="De Carvalho L.P.S."/>
            <person name="Shen B."/>
        </authorList>
    </citation>
    <scope>NUCLEOTIDE SEQUENCE [LARGE SCALE GENOMIC DNA]</scope>
    <source>
        <strain evidence="4 5">NPDC001694</strain>
    </source>
</reference>
<evidence type="ECO:0000259" key="3">
    <source>
        <dbReference type="Pfam" id="PF13474"/>
    </source>
</evidence>
<dbReference type="RefSeq" id="WP_351960621.1">
    <property type="nucleotide sequence ID" value="NZ_JBEOZM010000021.1"/>
</dbReference>
<dbReference type="PANTHER" id="PTHR35174">
    <property type="entry name" value="BLL7171 PROTEIN-RELATED"/>
    <property type="match status" value="1"/>
</dbReference>
<proteinExistence type="inferred from homology"/>
<gene>
    <name evidence="4" type="ORF">ABT211_34205</name>
</gene>
<sequence>MKYMLLVCGDDTADASGMAPVEPWVEEHGVRHGTRLYGHRLQLPDRAVTVRVRDGEVLRTDGPFAETKEYVAGFDVVDCGSLEEAVRVAAAHPVATVGAMEVRPFWDEGLMEDAETAVRRLDAELTAAAHDRDVDRMTACYAPDVEVFGTAGAEVRSGTGALRKAVEAWFAALAGPVHREVLDLRVRPGEGSTFSHALVRVHGTRVTGEPLDRVVRVTTGYRDTGFSWLIAHEHVSVPREAQQS</sequence>
<evidence type="ECO:0000259" key="2">
    <source>
        <dbReference type="Pfam" id="PF03795"/>
    </source>
</evidence>
<protein>
    <submittedName>
        <fullName evidence="4">Nuclear transport factor 2 family protein</fullName>
    </submittedName>
</protein>
<feature type="domain" description="SnoaL-like" evidence="3">
    <location>
        <begin position="122"/>
        <end position="239"/>
    </location>
</feature>
<feature type="domain" description="YCII-related" evidence="2">
    <location>
        <begin position="38"/>
        <end position="106"/>
    </location>
</feature>